<evidence type="ECO:0000313" key="3">
    <source>
        <dbReference type="EMBL" id="ACU71721.1"/>
    </source>
</evidence>
<accession>C7Q146</accession>
<evidence type="ECO:0000256" key="1">
    <source>
        <dbReference type="SAM" id="Phobius"/>
    </source>
</evidence>
<dbReference type="InParanoid" id="C7Q146"/>
<dbReference type="Gene3D" id="1.10.10.10">
    <property type="entry name" value="Winged helix-like DNA-binding domain superfamily/Winged helix DNA-binding domain"/>
    <property type="match status" value="1"/>
</dbReference>
<dbReference type="KEGG" id="cai:Caci_2811"/>
<dbReference type="STRING" id="479433.Caci_2811"/>
<dbReference type="Pfam" id="PF12840">
    <property type="entry name" value="HTH_20"/>
    <property type="match status" value="1"/>
</dbReference>
<keyword evidence="1" id="KW-0812">Transmembrane</keyword>
<dbReference type="InterPro" id="IPR036388">
    <property type="entry name" value="WH-like_DNA-bd_sf"/>
</dbReference>
<dbReference type="AlphaFoldDB" id="C7Q146"/>
<evidence type="ECO:0000259" key="2">
    <source>
        <dbReference type="PROSITE" id="PS50987"/>
    </source>
</evidence>
<dbReference type="PROSITE" id="PS50987">
    <property type="entry name" value="HTH_ARSR_2"/>
    <property type="match status" value="1"/>
</dbReference>
<feature type="domain" description="HTH arsR-type" evidence="2">
    <location>
        <begin position="220"/>
        <end position="312"/>
    </location>
</feature>
<feature type="transmembrane region" description="Helical" evidence="1">
    <location>
        <begin position="62"/>
        <end position="83"/>
    </location>
</feature>
<dbReference type="CDD" id="cd00090">
    <property type="entry name" value="HTH_ARSR"/>
    <property type="match status" value="1"/>
</dbReference>
<dbReference type="InterPro" id="IPR011991">
    <property type="entry name" value="ArsR-like_HTH"/>
</dbReference>
<dbReference type="NCBIfam" id="NF033788">
    <property type="entry name" value="HTH_metalloreg"/>
    <property type="match status" value="1"/>
</dbReference>
<dbReference type="InterPro" id="IPR036390">
    <property type="entry name" value="WH_DNA-bd_sf"/>
</dbReference>
<sequence length="330" mass="35254">MLKWFGDVFVSMPDPDLGSIHGVYAISLTLGMIVAVVLLIVQAGSVAWTRSGAPMAQALTGLPKAVLASLLTLAVSSQVMAASDDLANWIVSSSGSSMTGFTERLTILLALNTPAGPAIPSVLLLLFGLIGIVVVLTLWLELVLRNAVFCAMVAVAPISAAGQIGSSTAERWRKMAKGGLQLAMVYALVGAIGHACEGVETYLSDPFTIWSRRSIVKDVLNQEPSLDRVFQALADPTRRAMVERLTRGPASVSELAKPLPMSLPAVVQHLQVLEAGGLVRSEKVGRVRTCRIEPIALRAAENWLGAQRTTWESRLDRLGDLLADDHKNKD</sequence>
<dbReference type="eggNOG" id="COG0640">
    <property type="taxonomic scope" value="Bacteria"/>
</dbReference>
<dbReference type="PANTHER" id="PTHR38600:SF2">
    <property type="entry name" value="SLL0088 PROTEIN"/>
    <property type="match status" value="1"/>
</dbReference>
<proteinExistence type="predicted"/>
<keyword evidence="1" id="KW-1133">Transmembrane helix</keyword>
<dbReference type="HOGENOM" id="CLU_841153_0_0_11"/>
<dbReference type="PANTHER" id="PTHR38600">
    <property type="entry name" value="TRANSCRIPTIONAL REGULATORY PROTEIN"/>
    <property type="match status" value="1"/>
</dbReference>
<evidence type="ECO:0000313" key="4">
    <source>
        <dbReference type="Proteomes" id="UP000000851"/>
    </source>
</evidence>
<keyword evidence="4" id="KW-1185">Reference proteome</keyword>
<dbReference type="EMBL" id="CP001700">
    <property type="protein sequence ID" value="ACU71721.1"/>
    <property type="molecule type" value="Genomic_DNA"/>
</dbReference>
<reference evidence="3 4" key="1">
    <citation type="journal article" date="2009" name="Stand. Genomic Sci.">
        <title>Complete genome sequence of Catenulispora acidiphila type strain (ID 139908).</title>
        <authorList>
            <person name="Copeland A."/>
            <person name="Lapidus A."/>
            <person name="Glavina Del Rio T."/>
            <person name="Nolan M."/>
            <person name="Lucas S."/>
            <person name="Chen F."/>
            <person name="Tice H."/>
            <person name="Cheng J.F."/>
            <person name="Bruce D."/>
            <person name="Goodwin L."/>
            <person name="Pitluck S."/>
            <person name="Mikhailova N."/>
            <person name="Pati A."/>
            <person name="Ivanova N."/>
            <person name="Mavromatis K."/>
            <person name="Chen A."/>
            <person name="Palaniappan K."/>
            <person name="Chain P."/>
            <person name="Land M."/>
            <person name="Hauser L."/>
            <person name="Chang Y.J."/>
            <person name="Jeffries C.D."/>
            <person name="Chertkov O."/>
            <person name="Brettin T."/>
            <person name="Detter J.C."/>
            <person name="Han C."/>
            <person name="Ali Z."/>
            <person name="Tindall B.J."/>
            <person name="Goker M."/>
            <person name="Bristow J."/>
            <person name="Eisen J.A."/>
            <person name="Markowitz V."/>
            <person name="Hugenholtz P."/>
            <person name="Kyrpides N.C."/>
            <person name="Klenk H.P."/>
        </authorList>
    </citation>
    <scope>NUCLEOTIDE SEQUENCE [LARGE SCALE GENOMIC DNA]</scope>
    <source>
        <strain evidence="4">DSM 44928 / JCM 14897 / NBRC 102108 / NRRL B-24433 / ID139908</strain>
    </source>
</reference>
<dbReference type="InterPro" id="IPR001845">
    <property type="entry name" value="HTH_ArsR_DNA-bd_dom"/>
</dbReference>
<dbReference type="PRINTS" id="PR00778">
    <property type="entry name" value="HTHARSR"/>
</dbReference>
<gene>
    <name evidence="3" type="ordered locus">Caci_2811</name>
</gene>
<dbReference type="GO" id="GO:0003700">
    <property type="term" value="F:DNA-binding transcription factor activity"/>
    <property type="evidence" value="ECO:0007669"/>
    <property type="project" value="InterPro"/>
</dbReference>
<organism evidence="3 4">
    <name type="scientific">Catenulispora acidiphila (strain DSM 44928 / JCM 14897 / NBRC 102108 / NRRL B-24433 / ID139908)</name>
    <dbReference type="NCBI Taxonomy" id="479433"/>
    <lineage>
        <taxon>Bacteria</taxon>
        <taxon>Bacillati</taxon>
        <taxon>Actinomycetota</taxon>
        <taxon>Actinomycetes</taxon>
        <taxon>Catenulisporales</taxon>
        <taxon>Catenulisporaceae</taxon>
        <taxon>Catenulispora</taxon>
    </lineage>
</organism>
<dbReference type="SUPFAM" id="SSF46785">
    <property type="entry name" value="Winged helix' DNA-binding domain"/>
    <property type="match status" value="1"/>
</dbReference>
<feature type="transmembrane region" description="Helical" evidence="1">
    <location>
        <begin position="146"/>
        <end position="165"/>
    </location>
</feature>
<protein>
    <submittedName>
        <fullName evidence="3">Transcriptional regulator, ArsR family</fullName>
    </submittedName>
</protein>
<feature type="transmembrane region" description="Helical" evidence="1">
    <location>
        <begin position="20"/>
        <end position="41"/>
    </location>
</feature>
<name>C7Q146_CATAD</name>
<feature type="transmembrane region" description="Helical" evidence="1">
    <location>
        <begin position="118"/>
        <end position="140"/>
    </location>
</feature>
<dbReference type="SMART" id="SM00418">
    <property type="entry name" value="HTH_ARSR"/>
    <property type="match status" value="1"/>
</dbReference>
<keyword evidence="1" id="KW-0472">Membrane</keyword>
<dbReference type="Proteomes" id="UP000000851">
    <property type="component" value="Chromosome"/>
</dbReference>